<proteinExistence type="predicted"/>
<dbReference type="RefSeq" id="WP_140840429.1">
    <property type="nucleotide sequence ID" value="NZ_RCZI01000002.1"/>
</dbReference>
<dbReference type="AlphaFoldDB" id="A0A502DTK9"/>
<gene>
    <name evidence="5" type="ORF">EAH82_07775</name>
</gene>
<protein>
    <submittedName>
        <fullName evidence="5">AraC family transcriptional regulator</fullName>
    </submittedName>
</protein>
<evidence type="ECO:0000259" key="4">
    <source>
        <dbReference type="PROSITE" id="PS01124"/>
    </source>
</evidence>
<sequence>MTAVAASPSRFARQLARQYGLDEVEASRADTRRLDMARMRYVQAHLFVLPPLPADDAFVVSVELSRAGSRRFFQKGGETHLGLLEAGTVHIADLATRPSAYVCSPFHSVLFRITRAALDDFAQESGVAAVGALRCTPGTADPVLTHLAAALLPSLQQPTEASALFLDQMALALYAHVAHAYGGTAPRVGATAGLAPWQERRSRELLSADLAHDLSLAEIAAACGLSRSHFGKAFKTTTGQTPHAWRTAQRIEAAQKLLRDDNASLPEIAVACGFADQSHLTRVFGARVGTSPAAWRRLRRG</sequence>
<dbReference type="PANTHER" id="PTHR46796">
    <property type="entry name" value="HTH-TYPE TRANSCRIPTIONAL ACTIVATOR RHAS-RELATED"/>
    <property type="match status" value="1"/>
</dbReference>
<dbReference type="InterPro" id="IPR050204">
    <property type="entry name" value="AraC_XylS_family_regulators"/>
</dbReference>
<feature type="domain" description="HTH araC/xylS-type" evidence="4">
    <location>
        <begin position="200"/>
        <end position="298"/>
    </location>
</feature>
<keyword evidence="3" id="KW-0804">Transcription</keyword>
<evidence type="ECO:0000313" key="5">
    <source>
        <dbReference type="EMBL" id="TPG28683.1"/>
    </source>
</evidence>
<dbReference type="SMART" id="SM00342">
    <property type="entry name" value="HTH_ARAC"/>
    <property type="match status" value="1"/>
</dbReference>
<accession>A0A502DTK9</accession>
<dbReference type="SUPFAM" id="SSF46689">
    <property type="entry name" value="Homeodomain-like"/>
    <property type="match status" value="2"/>
</dbReference>
<dbReference type="PROSITE" id="PS01124">
    <property type="entry name" value="HTH_ARAC_FAMILY_2"/>
    <property type="match status" value="1"/>
</dbReference>
<dbReference type="PANTHER" id="PTHR46796:SF14">
    <property type="entry name" value="TRANSCRIPTIONAL REGULATORY PROTEIN"/>
    <property type="match status" value="1"/>
</dbReference>
<dbReference type="Gene3D" id="1.10.10.60">
    <property type="entry name" value="Homeodomain-like"/>
    <property type="match status" value="2"/>
</dbReference>
<dbReference type="GO" id="GO:0003700">
    <property type="term" value="F:DNA-binding transcription factor activity"/>
    <property type="evidence" value="ECO:0007669"/>
    <property type="project" value="InterPro"/>
</dbReference>
<dbReference type="InterPro" id="IPR009057">
    <property type="entry name" value="Homeodomain-like_sf"/>
</dbReference>
<evidence type="ECO:0000256" key="2">
    <source>
        <dbReference type="ARBA" id="ARBA00023125"/>
    </source>
</evidence>
<dbReference type="EMBL" id="RCZI01000002">
    <property type="protein sequence ID" value="TPG28683.1"/>
    <property type="molecule type" value="Genomic_DNA"/>
</dbReference>
<dbReference type="InterPro" id="IPR018060">
    <property type="entry name" value="HTH_AraC"/>
</dbReference>
<keyword evidence="1" id="KW-0805">Transcription regulation</keyword>
<name>A0A502DTK9_9BURK</name>
<evidence type="ECO:0000256" key="1">
    <source>
        <dbReference type="ARBA" id="ARBA00023015"/>
    </source>
</evidence>
<dbReference type="Pfam" id="PF12833">
    <property type="entry name" value="HTH_18"/>
    <property type="match status" value="1"/>
</dbReference>
<dbReference type="OrthoDB" id="9809338at2"/>
<dbReference type="GO" id="GO:0043565">
    <property type="term" value="F:sequence-specific DNA binding"/>
    <property type="evidence" value="ECO:0007669"/>
    <property type="project" value="InterPro"/>
</dbReference>
<keyword evidence="2" id="KW-0238">DNA-binding</keyword>
<reference evidence="5 6" key="1">
    <citation type="journal article" date="2019" name="Environ. Microbiol.">
        <title>Species interactions and distinct microbial communities in high Arctic permafrost affected cryosols are associated with the CH4 and CO2 gas fluxes.</title>
        <authorList>
            <person name="Altshuler I."/>
            <person name="Hamel J."/>
            <person name="Turney S."/>
            <person name="Magnuson E."/>
            <person name="Levesque R."/>
            <person name="Greer C."/>
            <person name="Whyte L.G."/>
        </authorList>
    </citation>
    <scope>NUCLEOTIDE SEQUENCE [LARGE SCALE GENOMIC DNA]</scope>
    <source>
        <strain evidence="5 6">S06.C</strain>
    </source>
</reference>
<evidence type="ECO:0000313" key="6">
    <source>
        <dbReference type="Proteomes" id="UP000319212"/>
    </source>
</evidence>
<dbReference type="PROSITE" id="PS00041">
    <property type="entry name" value="HTH_ARAC_FAMILY_1"/>
    <property type="match status" value="1"/>
</dbReference>
<comment type="caution">
    <text evidence="5">The sequence shown here is derived from an EMBL/GenBank/DDBJ whole genome shotgun (WGS) entry which is preliminary data.</text>
</comment>
<evidence type="ECO:0000256" key="3">
    <source>
        <dbReference type="ARBA" id="ARBA00023163"/>
    </source>
</evidence>
<dbReference type="InterPro" id="IPR018062">
    <property type="entry name" value="HTH_AraC-typ_CS"/>
</dbReference>
<dbReference type="Proteomes" id="UP000319212">
    <property type="component" value="Unassembled WGS sequence"/>
</dbReference>
<organism evidence="5 6">
    <name type="scientific">Variovorax guangxiensis</name>
    <dbReference type="NCBI Taxonomy" id="1775474"/>
    <lineage>
        <taxon>Bacteria</taxon>
        <taxon>Pseudomonadati</taxon>
        <taxon>Pseudomonadota</taxon>
        <taxon>Betaproteobacteria</taxon>
        <taxon>Burkholderiales</taxon>
        <taxon>Comamonadaceae</taxon>
        <taxon>Variovorax</taxon>
    </lineage>
</organism>